<accession>A0AAJ6MV75</accession>
<organism evidence="2 3">
    <name type="scientific">Pseudomonas coleopterorum</name>
    <dbReference type="NCBI Taxonomy" id="1605838"/>
    <lineage>
        <taxon>Bacteria</taxon>
        <taxon>Pseudomonadati</taxon>
        <taxon>Pseudomonadota</taxon>
        <taxon>Gammaproteobacteria</taxon>
        <taxon>Pseudomonadales</taxon>
        <taxon>Pseudomonadaceae</taxon>
        <taxon>Pseudomonas</taxon>
    </lineage>
</organism>
<dbReference type="AlphaFoldDB" id="A0AAJ6MV75"/>
<dbReference type="Proteomes" id="UP001258207">
    <property type="component" value="Chromosome"/>
</dbReference>
<sequence length="118" mass="13360">MQSQHYRPLSQIAALLQIEGRERPAIRSAGVAALNRLLLVAQRNTGQSRIIGRFLLSLYNGRAFPFPLTDLRSVDTTLFEDCIALLNMDRCPEKEVHEYFENGDALWLQLKKGGEAMD</sequence>
<name>A0AAJ6MV75_9PSED</name>
<reference evidence="2" key="1">
    <citation type="submission" date="2023-09" db="EMBL/GenBank/DDBJ databases">
        <title>First report of Pseudomonas coleopterorum DJ13 causing leaf spot on Rhododendron pulchrum Sweet in China.</title>
        <authorList>
            <person name="Zhang Y."/>
        </authorList>
    </citation>
    <scope>NUCLEOTIDE SEQUENCE</scope>
    <source>
        <strain evidence="2">DJ13</strain>
    </source>
</reference>
<dbReference type="RefSeq" id="WP_310792888.1">
    <property type="nucleotide sequence ID" value="NZ_CP134081.1"/>
</dbReference>
<protein>
    <recommendedName>
        <fullName evidence="1">DUF7673 domain-containing protein</fullName>
    </recommendedName>
</protein>
<evidence type="ECO:0000259" key="1">
    <source>
        <dbReference type="Pfam" id="PF24720"/>
    </source>
</evidence>
<proteinExistence type="predicted"/>
<gene>
    <name evidence="2" type="ORF">RI108_09545</name>
</gene>
<dbReference type="Pfam" id="PF24720">
    <property type="entry name" value="DUF7673"/>
    <property type="match status" value="1"/>
</dbReference>
<dbReference type="InterPro" id="IPR056090">
    <property type="entry name" value="DUF7673"/>
</dbReference>
<dbReference type="EMBL" id="CP134081">
    <property type="protein sequence ID" value="WNC11624.1"/>
    <property type="molecule type" value="Genomic_DNA"/>
</dbReference>
<evidence type="ECO:0000313" key="3">
    <source>
        <dbReference type="Proteomes" id="UP001258207"/>
    </source>
</evidence>
<evidence type="ECO:0000313" key="2">
    <source>
        <dbReference type="EMBL" id="WNC11624.1"/>
    </source>
</evidence>
<feature type="domain" description="DUF7673" evidence="1">
    <location>
        <begin position="32"/>
        <end position="110"/>
    </location>
</feature>